<dbReference type="PANTHER" id="PTHR22958:SF1">
    <property type="entry name" value="GLYCEROPHOSPHOCHOLINE PHOSPHODIESTERASE GPCPD1"/>
    <property type="match status" value="1"/>
</dbReference>
<evidence type="ECO:0000259" key="5">
    <source>
        <dbReference type="PROSITE" id="PS51704"/>
    </source>
</evidence>
<comment type="catalytic activity">
    <reaction evidence="4">
        <text>a sn-glycero-3-phosphodiester + H2O = an alcohol + sn-glycerol 3-phosphate + H(+)</text>
        <dbReference type="Rhea" id="RHEA:12969"/>
        <dbReference type="ChEBI" id="CHEBI:15377"/>
        <dbReference type="ChEBI" id="CHEBI:15378"/>
        <dbReference type="ChEBI" id="CHEBI:30879"/>
        <dbReference type="ChEBI" id="CHEBI:57597"/>
        <dbReference type="ChEBI" id="CHEBI:83408"/>
        <dbReference type="EC" id="3.1.4.46"/>
    </reaction>
</comment>
<dbReference type="Pfam" id="PF03009">
    <property type="entry name" value="GDPD"/>
    <property type="match status" value="1"/>
</dbReference>
<dbReference type="Proteomes" id="UP000236161">
    <property type="component" value="Unassembled WGS sequence"/>
</dbReference>
<keyword evidence="7" id="KW-1185">Reference proteome</keyword>
<keyword evidence="2" id="KW-0319">Glycerol metabolism</keyword>
<dbReference type="OrthoDB" id="1058301at2759"/>
<dbReference type="AlphaFoldDB" id="A0A2I0AN04"/>
<accession>A0A2I0AN04</accession>
<evidence type="ECO:0000313" key="7">
    <source>
        <dbReference type="Proteomes" id="UP000236161"/>
    </source>
</evidence>
<evidence type="ECO:0000256" key="4">
    <source>
        <dbReference type="ARBA" id="ARBA00047512"/>
    </source>
</evidence>
<dbReference type="PROSITE" id="PS51704">
    <property type="entry name" value="GP_PDE"/>
    <property type="match status" value="1"/>
</dbReference>
<dbReference type="InterPro" id="IPR030395">
    <property type="entry name" value="GP_PDE_dom"/>
</dbReference>
<dbReference type="EC" id="3.1.4.46" evidence="1"/>
<dbReference type="InterPro" id="IPR017946">
    <property type="entry name" value="PLC-like_Pdiesterase_TIM-brl"/>
</dbReference>
<dbReference type="EMBL" id="KZ451969">
    <property type="protein sequence ID" value="PKA56904.1"/>
    <property type="molecule type" value="Genomic_DNA"/>
</dbReference>
<dbReference type="GO" id="GO:0046475">
    <property type="term" value="P:glycerophospholipid catabolic process"/>
    <property type="evidence" value="ECO:0007669"/>
    <property type="project" value="TreeGrafter"/>
</dbReference>
<dbReference type="SUPFAM" id="SSF51695">
    <property type="entry name" value="PLC-like phosphodiesterases"/>
    <property type="match status" value="1"/>
</dbReference>
<proteinExistence type="predicted"/>
<feature type="domain" description="GP-PDE" evidence="5">
    <location>
        <begin position="127"/>
        <end position="386"/>
    </location>
</feature>
<organism evidence="6 7">
    <name type="scientific">Apostasia shenzhenica</name>
    <dbReference type="NCBI Taxonomy" id="1088818"/>
    <lineage>
        <taxon>Eukaryota</taxon>
        <taxon>Viridiplantae</taxon>
        <taxon>Streptophyta</taxon>
        <taxon>Embryophyta</taxon>
        <taxon>Tracheophyta</taxon>
        <taxon>Spermatophyta</taxon>
        <taxon>Magnoliopsida</taxon>
        <taxon>Liliopsida</taxon>
        <taxon>Asparagales</taxon>
        <taxon>Orchidaceae</taxon>
        <taxon>Apostasioideae</taxon>
        <taxon>Apostasia</taxon>
    </lineage>
</organism>
<dbReference type="GO" id="GO:0006071">
    <property type="term" value="P:glycerol metabolic process"/>
    <property type="evidence" value="ECO:0007669"/>
    <property type="project" value="UniProtKB-KW"/>
</dbReference>
<evidence type="ECO:0000256" key="2">
    <source>
        <dbReference type="ARBA" id="ARBA00022798"/>
    </source>
</evidence>
<evidence type="ECO:0000313" key="6">
    <source>
        <dbReference type="EMBL" id="PKA56904.1"/>
    </source>
</evidence>
<protein>
    <recommendedName>
        <fullName evidence="1">glycerophosphodiester phosphodiesterase</fullName>
        <ecNumber evidence="1">3.1.4.46</ecNumber>
    </recommendedName>
</protein>
<dbReference type="GO" id="GO:0008889">
    <property type="term" value="F:glycerophosphodiester phosphodiesterase activity"/>
    <property type="evidence" value="ECO:0007669"/>
    <property type="project" value="UniProtKB-EC"/>
</dbReference>
<dbReference type="Gene3D" id="3.20.20.190">
    <property type="entry name" value="Phosphatidylinositol (PI) phosphodiesterase"/>
    <property type="match status" value="1"/>
</dbReference>
<reference evidence="6 7" key="1">
    <citation type="journal article" date="2017" name="Nature">
        <title>The Apostasia genome and the evolution of orchids.</title>
        <authorList>
            <person name="Zhang G.Q."/>
            <person name="Liu K.W."/>
            <person name="Li Z."/>
            <person name="Lohaus R."/>
            <person name="Hsiao Y.Y."/>
            <person name="Niu S.C."/>
            <person name="Wang J.Y."/>
            <person name="Lin Y.C."/>
            <person name="Xu Q."/>
            <person name="Chen L.J."/>
            <person name="Yoshida K."/>
            <person name="Fujiwara S."/>
            <person name="Wang Z.W."/>
            <person name="Zhang Y.Q."/>
            <person name="Mitsuda N."/>
            <person name="Wang M."/>
            <person name="Liu G.H."/>
            <person name="Pecoraro L."/>
            <person name="Huang H.X."/>
            <person name="Xiao X.J."/>
            <person name="Lin M."/>
            <person name="Wu X.Y."/>
            <person name="Wu W.L."/>
            <person name="Chen Y.Y."/>
            <person name="Chang S.B."/>
            <person name="Sakamoto S."/>
            <person name="Ohme-Takagi M."/>
            <person name="Yagi M."/>
            <person name="Zeng S.J."/>
            <person name="Shen C.Y."/>
            <person name="Yeh C.M."/>
            <person name="Luo Y.B."/>
            <person name="Tsai W.C."/>
            <person name="Van de Peer Y."/>
            <person name="Liu Z.J."/>
        </authorList>
    </citation>
    <scope>NUCLEOTIDE SEQUENCE [LARGE SCALE GENOMIC DNA]</scope>
    <source>
        <strain evidence="7">cv. Shenzhen</strain>
        <tissue evidence="6">Stem</tissue>
    </source>
</reference>
<dbReference type="PANTHER" id="PTHR22958">
    <property type="entry name" value="GLYCEROPHOSPHORYL DIESTER PHOSPHODIESTERASE"/>
    <property type="match status" value="1"/>
</dbReference>
<dbReference type="InterPro" id="IPR051578">
    <property type="entry name" value="GDPD"/>
</dbReference>
<evidence type="ECO:0000256" key="1">
    <source>
        <dbReference type="ARBA" id="ARBA00012247"/>
    </source>
</evidence>
<evidence type="ECO:0000256" key="3">
    <source>
        <dbReference type="ARBA" id="ARBA00022801"/>
    </source>
</evidence>
<sequence length="386" mass="42958">MRTEYSPAVTDHPPPLPERSMAIAALCRAIPRWWPRRNIHRHKPAAVSFPFFVRLRPIYINPSPPCSGHPNSPVKKNKKSNKALAMALKAAHVSNVPHLDSVLQAAAVTTLAVSSGGIAKGADAGKFLVVGHRGNGMNLLSSPDPRMKAVKENSIVSFNLAGKFPIDFVEFDVQVTKDGFPIIFHDDFILTEEDGKVIEKRTTDLCLAEFLSYGPQEVPEKVGKPLLRKTKEGRIHNWKVEIEDKLCTFQEALQQVDSHLGFNVELKFDNRIAYTEEELTLVLHNILKVVDDYAGDRPILFSSFQPDAARLMKKLQSSYPVFFLTNGGNEIYNDARRNSLEEAVKHCLAAGLDGIVSEVKGVFRNPSMVHQIKESSLALLTYGQLK</sequence>
<keyword evidence="3" id="KW-0378">Hydrolase</keyword>
<gene>
    <name evidence="6" type="ORF">AXF42_Ash002207</name>
</gene>
<dbReference type="STRING" id="1088818.A0A2I0AN04"/>
<name>A0A2I0AN04_9ASPA</name>